<dbReference type="InParanoid" id="T1EQ54"/>
<dbReference type="EMBL" id="KB096324">
    <property type="protein sequence ID" value="ESO06209.1"/>
    <property type="molecule type" value="Genomic_DNA"/>
</dbReference>
<dbReference type="HOGENOM" id="CLU_1519508_0_0_1"/>
<reference evidence="4" key="3">
    <citation type="submission" date="2015-06" db="UniProtKB">
        <authorList>
            <consortium name="EnsemblMetazoa"/>
        </authorList>
    </citation>
    <scope>IDENTIFICATION</scope>
</reference>
<accession>T1EQ54</accession>
<evidence type="ECO:0000313" key="3">
    <source>
        <dbReference type="EMBL" id="ESO06209.1"/>
    </source>
</evidence>
<evidence type="ECO:0000313" key="5">
    <source>
        <dbReference type="Proteomes" id="UP000015101"/>
    </source>
</evidence>
<evidence type="ECO:0000256" key="2">
    <source>
        <dbReference type="SAM" id="Phobius"/>
    </source>
</evidence>
<keyword evidence="2" id="KW-0812">Transmembrane</keyword>
<feature type="transmembrane region" description="Helical" evidence="2">
    <location>
        <begin position="147"/>
        <end position="167"/>
    </location>
</feature>
<gene>
    <name evidence="4" type="primary">20198704</name>
    <name evidence="3" type="ORF">HELRODRAFT_160367</name>
</gene>
<dbReference type="Proteomes" id="UP000015101">
    <property type="component" value="Unassembled WGS sequence"/>
</dbReference>
<evidence type="ECO:0000313" key="4">
    <source>
        <dbReference type="EnsemblMetazoa" id="HelroP160367"/>
    </source>
</evidence>
<dbReference type="CTD" id="20198704"/>
<dbReference type="EnsemblMetazoa" id="HelroT160367">
    <property type="protein sequence ID" value="HelroP160367"/>
    <property type="gene ID" value="HelroG160367"/>
</dbReference>
<feature type="region of interest" description="Disordered" evidence="1">
    <location>
        <begin position="1"/>
        <end position="59"/>
    </location>
</feature>
<name>T1EQ54_HELRO</name>
<sequence>MEDSPTGSKNEKEEKTNTKTVDDDAKTLHLPFPPKSSSPPSSHKTSSMEIPSAQEDEDGSGILLEVDSTKLKVYESLKNVSKAAATTSGTNVSTTYQRVNRLHGNTRSPSFHRKSRDRGQHTDDRSRVRLRSRDGWFSDDRQMIRPFYVLGAAGLYILMTWLHRFFISNSGHYYFYQ</sequence>
<keyword evidence="2" id="KW-0472">Membrane</keyword>
<dbReference type="EMBL" id="AMQM01000583">
    <property type="status" value="NOT_ANNOTATED_CDS"/>
    <property type="molecule type" value="Genomic_DNA"/>
</dbReference>
<organism evidence="4 5">
    <name type="scientific">Helobdella robusta</name>
    <name type="common">Californian leech</name>
    <dbReference type="NCBI Taxonomy" id="6412"/>
    <lineage>
        <taxon>Eukaryota</taxon>
        <taxon>Metazoa</taxon>
        <taxon>Spiralia</taxon>
        <taxon>Lophotrochozoa</taxon>
        <taxon>Annelida</taxon>
        <taxon>Clitellata</taxon>
        <taxon>Hirudinea</taxon>
        <taxon>Rhynchobdellida</taxon>
        <taxon>Glossiphoniidae</taxon>
        <taxon>Helobdella</taxon>
    </lineage>
</organism>
<feature type="compositionally biased region" description="Basic and acidic residues" evidence="1">
    <location>
        <begin position="117"/>
        <end position="126"/>
    </location>
</feature>
<feature type="compositionally biased region" description="Low complexity" evidence="1">
    <location>
        <begin position="38"/>
        <end position="47"/>
    </location>
</feature>
<evidence type="ECO:0000256" key="1">
    <source>
        <dbReference type="SAM" id="MobiDB-lite"/>
    </source>
</evidence>
<dbReference type="RefSeq" id="XP_009015577.1">
    <property type="nucleotide sequence ID" value="XM_009017329.1"/>
</dbReference>
<keyword evidence="2" id="KW-1133">Transmembrane helix</keyword>
<feature type="compositionally biased region" description="Basic and acidic residues" evidence="1">
    <location>
        <begin position="9"/>
        <end position="27"/>
    </location>
</feature>
<dbReference type="KEGG" id="hro:HELRODRAFT_160367"/>
<proteinExistence type="predicted"/>
<dbReference type="GeneID" id="20198704"/>
<protein>
    <submittedName>
        <fullName evidence="3 4">Uncharacterized protein</fullName>
    </submittedName>
</protein>
<reference evidence="5" key="1">
    <citation type="submission" date="2012-12" db="EMBL/GenBank/DDBJ databases">
        <authorList>
            <person name="Hellsten U."/>
            <person name="Grimwood J."/>
            <person name="Chapman J.A."/>
            <person name="Shapiro H."/>
            <person name="Aerts A."/>
            <person name="Otillar R.P."/>
            <person name="Terry A.Y."/>
            <person name="Boore J.L."/>
            <person name="Simakov O."/>
            <person name="Marletaz F."/>
            <person name="Cho S.-J."/>
            <person name="Edsinger-Gonzales E."/>
            <person name="Havlak P."/>
            <person name="Kuo D.-H."/>
            <person name="Larsson T."/>
            <person name="Lv J."/>
            <person name="Arendt D."/>
            <person name="Savage R."/>
            <person name="Osoegawa K."/>
            <person name="de Jong P."/>
            <person name="Lindberg D.R."/>
            <person name="Seaver E.C."/>
            <person name="Weisblat D.A."/>
            <person name="Putnam N.H."/>
            <person name="Grigoriev I.V."/>
            <person name="Rokhsar D.S."/>
        </authorList>
    </citation>
    <scope>NUCLEOTIDE SEQUENCE</scope>
</reference>
<feature type="region of interest" description="Disordered" evidence="1">
    <location>
        <begin position="101"/>
        <end position="126"/>
    </location>
</feature>
<reference evidence="3 5" key="2">
    <citation type="journal article" date="2013" name="Nature">
        <title>Insights into bilaterian evolution from three spiralian genomes.</title>
        <authorList>
            <person name="Simakov O."/>
            <person name="Marletaz F."/>
            <person name="Cho S.J."/>
            <person name="Edsinger-Gonzales E."/>
            <person name="Havlak P."/>
            <person name="Hellsten U."/>
            <person name="Kuo D.H."/>
            <person name="Larsson T."/>
            <person name="Lv J."/>
            <person name="Arendt D."/>
            <person name="Savage R."/>
            <person name="Osoegawa K."/>
            <person name="de Jong P."/>
            <person name="Grimwood J."/>
            <person name="Chapman J.A."/>
            <person name="Shapiro H."/>
            <person name="Aerts A."/>
            <person name="Otillar R.P."/>
            <person name="Terry A.Y."/>
            <person name="Boore J.L."/>
            <person name="Grigoriev I.V."/>
            <person name="Lindberg D.R."/>
            <person name="Seaver E.C."/>
            <person name="Weisblat D.A."/>
            <person name="Putnam N.H."/>
            <person name="Rokhsar D.S."/>
        </authorList>
    </citation>
    <scope>NUCLEOTIDE SEQUENCE</scope>
</reference>
<dbReference type="AlphaFoldDB" id="T1EQ54"/>
<keyword evidence="5" id="KW-1185">Reference proteome</keyword>